<comment type="caution">
    <text evidence="1">The sequence shown here is derived from an EMBL/GenBank/DDBJ whole genome shotgun (WGS) entry which is preliminary data.</text>
</comment>
<dbReference type="Proteomes" id="UP000078228">
    <property type="component" value="Unassembled WGS sequence"/>
</dbReference>
<sequence>MGFGVLCHRHKCACGFVKDDFIDVVHGDYLMFKNMLTIYHKKSVSNK</sequence>
<keyword evidence="2" id="KW-1185">Reference proteome</keyword>
<evidence type="ECO:0000313" key="1">
    <source>
        <dbReference type="EMBL" id="OAU97347.1"/>
    </source>
</evidence>
<accession>A0A198UQ25</accession>
<proteinExistence type="predicted"/>
<protein>
    <submittedName>
        <fullName evidence="1">Uncharacterized protein</fullName>
    </submittedName>
</protein>
<dbReference type="AlphaFoldDB" id="A0A198UQ25"/>
<evidence type="ECO:0000313" key="2">
    <source>
        <dbReference type="Proteomes" id="UP000078228"/>
    </source>
</evidence>
<dbReference type="EMBL" id="LXHC01000008">
    <property type="protein sequence ID" value="OAU97347.1"/>
    <property type="molecule type" value="Genomic_DNA"/>
</dbReference>
<reference evidence="1 2" key="1">
    <citation type="journal article" date="2016" name="Genome Biol. Evol.">
        <title>Comparative Genomic Analyses of the Moraxella catarrhalis Serosensitive and Seroresistant Lineages Demonstrate Their Independent Evolution.</title>
        <authorList>
            <person name="Earl J.P."/>
            <person name="de Vries S.P."/>
            <person name="Ahmed A."/>
            <person name="Powell E."/>
            <person name="Schultz M.P."/>
            <person name="Hermans P.W."/>
            <person name="Hill D.J."/>
            <person name="Zhou Z."/>
            <person name="Constantinidou C.I."/>
            <person name="Hu F.Z."/>
            <person name="Bootsma H.J."/>
            <person name="Ehrlich G.D."/>
        </authorList>
    </citation>
    <scope>NUCLEOTIDE SEQUENCE [LARGE SCALE GENOMIC DNA]</scope>
    <source>
        <strain evidence="1 2">Z7542</strain>
    </source>
</reference>
<name>A0A198UQ25_MORCA</name>
<gene>
    <name evidence="1" type="ORF">AO384_0729</name>
</gene>
<organism evidence="1 2">
    <name type="scientific">Moraxella catarrhalis</name>
    <name type="common">Branhamella catarrhalis</name>
    <dbReference type="NCBI Taxonomy" id="480"/>
    <lineage>
        <taxon>Bacteria</taxon>
        <taxon>Pseudomonadati</taxon>
        <taxon>Pseudomonadota</taxon>
        <taxon>Gammaproteobacteria</taxon>
        <taxon>Moraxellales</taxon>
        <taxon>Moraxellaceae</taxon>
        <taxon>Moraxella</taxon>
    </lineage>
</organism>